<dbReference type="InterPro" id="IPR048134">
    <property type="entry name" value="MXAN_5187-like"/>
</dbReference>
<feature type="region of interest" description="Disordered" evidence="1">
    <location>
        <begin position="391"/>
        <end position="417"/>
    </location>
</feature>
<dbReference type="NCBIfam" id="NF041621">
    <property type="entry name" value="MXAN_5187_C_dom"/>
    <property type="match status" value="1"/>
</dbReference>
<keyword evidence="2" id="KW-1133">Transmembrane helix</keyword>
<gene>
    <name evidence="3" type="ordered locus">A2cp1_3488</name>
</gene>
<dbReference type="HOGENOM" id="CLU_501218_0_0_7"/>
<dbReference type="Proteomes" id="UP000007089">
    <property type="component" value="Chromosome"/>
</dbReference>
<feature type="compositionally biased region" description="Pro residues" evidence="1">
    <location>
        <begin position="401"/>
        <end position="414"/>
    </location>
</feature>
<keyword evidence="2" id="KW-0472">Membrane</keyword>
<evidence type="ECO:0000256" key="1">
    <source>
        <dbReference type="SAM" id="MobiDB-lite"/>
    </source>
</evidence>
<dbReference type="EMBL" id="CP001359">
    <property type="protein sequence ID" value="ACL66818.1"/>
    <property type="molecule type" value="Genomic_DNA"/>
</dbReference>
<dbReference type="NCBIfam" id="NF041620">
    <property type="entry name" value="MXAN_5187_fam"/>
    <property type="match status" value="1"/>
</dbReference>
<reference evidence="3" key="1">
    <citation type="submission" date="2009-01" db="EMBL/GenBank/DDBJ databases">
        <title>Complete sequence of Anaeromyxobacter dehalogenans 2CP-1.</title>
        <authorList>
            <consortium name="US DOE Joint Genome Institute"/>
            <person name="Lucas S."/>
            <person name="Copeland A."/>
            <person name="Lapidus A."/>
            <person name="Glavina del Rio T."/>
            <person name="Dalin E."/>
            <person name="Tice H."/>
            <person name="Bruce D."/>
            <person name="Goodwin L."/>
            <person name="Pitluck S."/>
            <person name="Saunders E."/>
            <person name="Brettin T."/>
            <person name="Detter J.C."/>
            <person name="Han C."/>
            <person name="Larimer F."/>
            <person name="Land M."/>
            <person name="Hauser L."/>
            <person name="Kyrpides N."/>
            <person name="Ovchinnikova G."/>
            <person name="Beliaev A.S."/>
            <person name="Richardson P."/>
        </authorList>
    </citation>
    <scope>NUCLEOTIDE SEQUENCE</scope>
    <source>
        <strain evidence="3">2CP-1</strain>
    </source>
</reference>
<name>B8J5F6_ANAD2</name>
<protein>
    <recommendedName>
        <fullName evidence="5">HAMP domain-containing protein</fullName>
    </recommendedName>
</protein>
<evidence type="ECO:0008006" key="5">
    <source>
        <dbReference type="Google" id="ProtNLM"/>
    </source>
</evidence>
<accession>B8J5F6</accession>
<feature type="transmembrane region" description="Helical" evidence="2">
    <location>
        <begin position="6"/>
        <end position="24"/>
    </location>
</feature>
<organism evidence="3 4">
    <name type="scientific">Anaeromyxobacter dehalogenans (strain ATCC BAA-258 / DSM 21875 / 2CP-1)</name>
    <dbReference type="NCBI Taxonomy" id="455488"/>
    <lineage>
        <taxon>Bacteria</taxon>
        <taxon>Pseudomonadati</taxon>
        <taxon>Myxococcota</taxon>
        <taxon>Myxococcia</taxon>
        <taxon>Myxococcales</taxon>
        <taxon>Cystobacterineae</taxon>
        <taxon>Anaeromyxobacteraceae</taxon>
        <taxon>Anaeromyxobacter</taxon>
    </lineage>
</organism>
<keyword evidence="4" id="KW-1185">Reference proteome</keyword>
<dbReference type="AlphaFoldDB" id="B8J5F6"/>
<dbReference type="RefSeq" id="WP_015934615.1">
    <property type="nucleotide sequence ID" value="NC_011891.1"/>
</dbReference>
<evidence type="ECO:0000313" key="4">
    <source>
        <dbReference type="Proteomes" id="UP000007089"/>
    </source>
</evidence>
<sequence length="543" mass="54216">MNRLKLWLYALIVVGAGAASLHLLTSDLRASALRQLDARLQAGAGRLAAAQHALQAEANGAAVLAARDGALLQALAPAAAAGKARGVAAAEPDAAARGTALDAAAAAALAAAQSELGTALAGARAVAVDAAELDRRAAQPAADADVVAALREALAGKARRVYARAQGGLAVTVAVPAGASGALAVVVPLDAAWLRGVAAGTGVDLTLAVPGAKVASSAPAGADELAASARGGAGRERDAGRLAPVKVDVLGVAIGAHGFLTGAAPAHRVLAVPVAGVQDAALVVSAQAAPALAPVVRLQWNGAALLAVLLVLGLLFGVLVRSAEPAPDVPPDLLAAADRIGRGDFGARAPAMAGKMGTLSAALNRATEAAGAAAHGPAPSLTQEFFAAPAPAPEPESFQLPPRPPPAPVPPPPAAGATQRLDVSALQGGAFAAAAVPAPAARPPPAIVPDPPQAAPADLLQAAARATAPEPPTDEEHWREVFRDFLRVRGECGEPVEGLTYERFRQKLEQNRATLVAKYGCRTVRFQVYVKEGKTALKATPVR</sequence>
<dbReference type="KEGG" id="acp:A2cp1_3488"/>
<keyword evidence="2" id="KW-0812">Transmembrane</keyword>
<proteinExistence type="predicted"/>
<evidence type="ECO:0000256" key="2">
    <source>
        <dbReference type="SAM" id="Phobius"/>
    </source>
</evidence>
<evidence type="ECO:0000313" key="3">
    <source>
        <dbReference type="EMBL" id="ACL66818.1"/>
    </source>
</evidence>